<organism evidence="3 4">
    <name type="scientific">Chenggangzhangella methanolivorans</name>
    <dbReference type="NCBI Taxonomy" id="1437009"/>
    <lineage>
        <taxon>Bacteria</taxon>
        <taxon>Pseudomonadati</taxon>
        <taxon>Pseudomonadota</taxon>
        <taxon>Alphaproteobacteria</taxon>
        <taxon>Hyphomicrobiales</taxon>
        <taxon>Methylopilaceae</taxon>
        <taxon>Chenggangzhangella</taxon>
    </lineage>
</organism>
<gene>
    <name evidence="3" type="ORF">K6K41_18790</name>
</gene>
<dbReference type="Pfam" id="PF08239">
    <property type="entry name" value="SH3_3"/>
    <property type="match status" value="1"/>
</dbReference>
<keyword evidence="4" id="KW-1185">Reference proteome</keyword>
<sequence>MKALAFSAALAALALPSLAPSSAQAATGAVSVASVNLRAGPSSNYPVVALLPSRAPLTLFGCNAATTWCDVSWDGERGWVSATYVSVTYRGSATVVSPVIAPAVGVTVVGFSHAYWNAHYVGRPWYGHWGRHHHHVRPHHPHRVKAAGGCARGRCGGVVAGPRRVAAGGCGPRGCAGGVIRRPHAGVRAGHGFRSAHAGFRRR</sequence>
<feature type="domain" description="SH3b" evidence="2">
    <location>
        <begin position="25"/>
        <end position="89"/>
    </location>
</feature>
<dbReference type="Gene3D" id="2.30.30.40">
    <property type="entry name" value="SH3 Domains"/>
    <property type="match status" value="1"/>
</dbReference>
<evidence type="ECO:0000313" key="3">
    <source>
        <dbReference type="EMBL" id="QZN98935.1"/>
    </source>
</evidence>
<evidence type="ECO:0000259" key="2">
    <source>
        <dbReference type="PROSITE" id="PS51781"/>
    </source>
</evidence>
<feature type="chain" id="PRO_5039270585" evidence="1">
    <location>
        <begin position="26"/>
        <end position="203"/>
    </location>
</feature>
<protein>
    <submittedName>
        <fullName evidence="3">SH3 domain-containing protein</fullName>
    </submittedName>
</protein>
<dbReference type="SMART" id="SM00287">
    <property type="entry name" value="SH3b"/>
    <property type="match status" value="1"/>
</dbReference>
<keyword evidence="1" id="KW-0732">Signal</keyword>
<dbReference type="EMBL" id="CP081869">
    <property type="protein sequence ID" value="QZN98935.1"/>
    <property type="molecule type" value="Genomic_DNA"/>
</dbReference>
<dbReference type="KEGG" id="cmet:K6K41_18790"/>
<reference evidence="3" key="1">
    <citation type="submission" date="2021-08" db="EMBL/GenBank/DDBJ databases">
        <authorList>
            <person name="Zhang H."/>
            <person name="Xu M."/>
            <person name="Yu Z."/>
            <person name="Yang L."/>
            <person name="Cai Y."/>
        </authorList>
    </citation>
    <scope>NUCLEOTIDE SEQUENCE</scope>
    <source>
        <strain evidence="3">CHL1</strain>
    </source>
</reference>
<accession>A0A9E6ULG8</accession>
<dbReference type="InterPro" id="IPR003646">
    <property type="entry name" value="SH3-like_bac-type"/>
</dbReference>
<dbReference type="RefSeq" id="WP_261401927.1">
    <property type="nucleotide sequence ID" value="NZ_CP081869.1"/>
</dbReference>
<proteinExistence type="predicted"/>
<dbReference type="PROSITE" id="PS51781">
    <property type="entry name" value="SH3B"/>
    <property type="match status" value="1"/>
</dbReference>
<feature type="signal peptide" evidence="1">
    <location>
        <begin position="1"/>
        <end position="25"/>
    </location>
</feature>
<name>A0A9E6ULG8_9HYPH</name>
<evidence type="ECO:0000313" key="4">
    <source>
        <dbReference type="Proteomes" id="UP000825701"/>
    </source>
</evidence>
<evidence type="ECO:0000256" key="1">
    <source>
        <dbReference type="SAM" id="SignalP"/>
    </source>
</evidence>
<dbReference type="Proteomes" id="UP000825701">
    <property type="component" value="Chromosome"/>
</dbReference>
<dbReference type="AlphaFoldDB" id="A0A9E6ULG8"/>